<reference evidence="2" key="1">
    <citation type="submission" date="2021-01" db="EMBL/GenBank/DDBJ databases">
        <title>Marivirga sp. nov., isolated from intertidal surface sediments.</title>
        <authorList>
            <person name="Zhang M."/>
        </authorList>
    </citation>
    <scope>NUCLEOTIDE SEQUENCE</scope>
    <source>
        <strain evidence="2">SM1354</strain>
    </source>
</reference>
<evidence type="ECO:0000313" key="3">
    <source>
        <dbReference type="Proteomes" id="UP000642920"/>
    </source>
</evidence>
<keyword evidence="3" id="KW-1185">Reference proteome</keyword>
<dbReference type="InterPro" id="IPR000073">
    <property type="entry name" value="AB_hydrolase_1"/>
</dbReference>
<evidence type="ECO:0000313" key="2">
    <source>
        <dbReference type="EMBL" id="MBL0765652.1"/>
    </source>
</evidence>
<dbReference type="SUPFAM" id="SSF53474">
    <property type="entry name" value="alpha/beta-Hydrolases"/>
    <property type="match status" value="1"/>
</dbReference>
<dbReference type="GO" id="GO:0016787">
    <property type="term" value="F:hydrolase activity"/>
    <property type="evidence" value="ECO:0007669"/>
    <property type="project" value="UniProtKB-KW"/>
</dbReference>
<dbReference type="InterPro" id="IPR029058">
    <property type="entry name" value="AB_hydrolase_fold"/>
</dbReference>
<evidence type="ECO:0000259" key="1">
    <source>
        <dbReference type="Pfam" id="PF00561"/>
    </source>
</evidence>
<sequence>MPKKMLHYEVRQLNQDAEWIILIHGAGGSTATWKHQLPAFKDYYNLLLMDLRDHGETGKLDEIEQYNFGLITKDIVEVIDYLGIEKAHFVTLSFGSVILQDLSLRYPHLVLSAIFAGGIFKPNWAIKSFVYLAKILNIILPYKWMYSVFSYLLMPRKHHQLSRKIYQRQATKIQPKAYMRWVGLYKEFFELLNRYFYQEINFPALVVMGSEDYVFLASANKFVELHSRAKLRVIKHAGHICNIDQYQKFNELALSFISNSQTSDLPT</sequence>
<dbReference type="InterPro" id="IPR050471">
    <property type="entry name" value="AB_hydrolase"/>
</dbReference>
<proteinExistence type="predicted"/>
<dbReference type="EMBL" id="JAERQG010000002">
    <property type="protein sequence ID" value="MBL0765652.1"/>
    <property type="molecule type" value="Genomic_DNA"/>
</dbReference>
<dbReference type="AlphaFoldDB" id="A0A937A8D0"/>
<dbReference type="PANTHER" id="PTHR43433">
    <property type="entry name" value="HYDROLASE, ALPHA/BETA FOLD FAMILY PROTEIN"/>
    <property type="match status" value="1"/>
</dbReference>
<organism evidence="2 3">
    <name type="scientific">Marivirga atlantica</name>
    <dbReference type="NCBI Taxonomy" id="1548457"/>
    <lineage>
        <taxon>Bacteria</taxon>
        <taxon>Pseudomonadati</taxon>
        <taxon>Bacteroidota</taxon>
        <taxon>Cytophagia</taxon>
        <taxon>Cytophagales</taxon>
        <taxon>Marivirgaceae</taxon>
        <taxon>Marivirga</taxon>
    </lineage>
</organism>
<keyword evidence="2" id="KW-0378">Hydrolase</keyword>
<dbReference type="RefSeq" id="WP_201920705.1">
    <property type="nucleotide sequence ID" value="NZ_JAERQG010000002.1"/>
</dbReference>
<dbReference type="Gene3D" id="3.40.50.1820">
    <property type="entry name" value="alpha/beta hydrolase"/>
    <property type="match status" value="1"/>
</dbReference>
<accession>A0A937A8D0</accession>
<feature type="domain" description="AB hydrolase-1" evidence="1">
    <location>
        <begin position="19"/>
        <end position="124"/>
    </location>
</feature>
<name>A0A937A8D0_9BACT</name>
<protein>
    <submittedName>
        <fullName evidence="2">Alpha/beta hydrolase</fullName>
    </submittedName>
</protein>
<gene>
    <name evidence="2" type="ORF">JKP34_10345</name>
</gene>
<dbReference type="Pfam" id="PF00561">
    <property type="entry name" value="Abhydrolase_1"/>
    <property type="match status" value="1"/>
</dbReference>
<dbReference type="PANTHER" id="PTHR43433:SF5">
    <property type="entry name" value="AB HYDROLASE-1 DOMAIN-CONTAINING PROTEIN"/>
    <property type="match status" value="1"/>
</dbReference>
<dbReference type="Proteomes" id="UP000642920">
    <property type="component" value="Unassembled WGS sequence"/>
</dbReference>
<comment type="caution">
    <text evidence="2">The sequence shown here is derived from an EMBL/GenBank/DDBJ whole genome shotgun (WGS) entry which is preliminary data.</text>
</comment>